<reference evidence="1" key="1">
    <citation type="submission" date="2023-10" db="EMBL/GenBank/DDBJ databases">
        <title>Genome assemblies of two species of porcelain crab, Petrolisthes cinctipes and Petrolisthes manimaculis (Anomura: Porcellanidae).</title>
        <authorList>
            <person name="Angst P."/>
        </authorList>
    </citation>
    <scope>NUCLEOTIDE SEQUENCE</scope>
    <source>
        <strain evidence="1">PB745_01</strain>
        <tissue evidence="1">Gill</tissue>
    </source>
</reference>
<dbReference type="EMBL" id="JAWQEG010001468">
    <property type="protein sequence ID" value="KAK3879269.1"/>
    <property type="molecule type" value="Genomic_DNA"/>
</dbReference>
<keyword evidence="2" id="KW-1185">Reference proteome</keyword>
<accession>A0AAE1FRK9</accession>
<evidence type="ECO:0000313" key="2">
    <source>
        <dbReference type="Proteomes" id="UP001286313"/>
    </source>
</evidence>
<evidence type="ECO:0000313" key="1">
    <source>
        <dbReference type="EMBL" id="KAK3879269.1"/>
    </source>
</evidence>
<protein>
    <submittedName>
        <fullName evidence="1">Uncharacterized protein</fullName>
    </submittedName>
</protein>
<gene>
    <name evidence="1" type="ORF">Pcinc_016142</name>
</gene>
<organism evidence="1 2">
    <name type="scientific">Petrolisthes cinctipes</name>
    <name type="common">Flat porcelain crab</name>
    <dbReference type="NCBI Taxonomy" id="88211"/>
    <lineage>
        <taxon>Eukaryota</taxon>
        <taxon>Metazoa</taxon>
        <taxon>Ecdysozoa</taxon>
        <taxon>Arthropoda</taxon>
        <taxon>Crustacea</taxon>
        <taxon>Multicrustacea</taxon>
        <taxon>Malacostraca</taxon>
        <taxon>Eumalacostraca</taxon>
        <taxon>Eucarida</taxon>
        <taxon>Decapoda</taxon>
        <taxon>Pleocyemata</taxon>
        <taxon>Anomura</taxon>
        <taxon>Galatheoidea</taxon>
        <taxon>Porcellanidae</taxon>
        <taxon>Petrolisthes</taxon>
    </lineage>
</organism>
<dbReference type="AlphaFoldDB" id="A0AAE1FRK9"/>
<name>A0AAE1FRK9_PETCI</name>
<comment type="caution">
    <text evidence="1">The sequence shown here is derived from an EMBL/GenBank/DDBJ whole genome shotgun (WGS) entry which is preliminary data.</text>
</comment>
<dbReference type="Proteomes" id="UP001286313">
    <property type="component" value="Unassembled WGS sequence"/>
</dbReference>
<proteinExistence type="predicted"/>
<sequence length="87" mass="9961">MWKTVFKVPEVKYKLNSAFRKRVKENHKGPPLPYHCTHQSSSSPTPVLFNVARDSTLLLCTSLPTYTHTDAQVARIFLKYIATAARR</sequence>